<feature type="transmembrane region" description="Helical" evidence="6">
    <location>
        <begin position="32"/>
        <end position="54"/>
    </location>
</feature>
<feature type="transmembrane region" description="Helical" evidence="6">
    <location>
        <begin position="189"/>
        <end position="207"/>
    </location>
</feature>
<feature type="transmembrane region" description="Helical" evidence="6">
    <location>
        <begin position="156"/>
        <end position="177"/>
    </location>
</feature>
<dbReference type="GO" id="GO:0015123">
    <property type="term" value="F:acetate transmembrane transporter activity"/>
    <property type="evidence" value="ECO:0007669"/>
    <property type="project" value="TreeGrafter"/>
</dbReference>
<dbReference type="PANTHER" id="PTHR31123">
    <property type="entry name" value="ACCUMULATION OF DYADS PROTEIN 2-RELATED"/>
    <property type="match status" value="1"/>
</dbReference>
<protein>
    <submittedName>
        <fullName evidence="7">Uncharacterized protein</fullName>
    </submittedName>
</protein>
<keyword evidence="4 6" id="KW-1133">Transmembrane helix</keyword>
<reference evidence="7" key="1">
    <citation type="submission" date="2021-02" db="EMBL/GenBank/DDBJ databases">
        <authorList>
            <person name="Nowell W R."/>
        </authorList>
    </citation>
    <scope>NUCLEOTIDE SEQUENCE</scope>
</reference>
<comment type="subcellular location">
    <subcellularLocation>
        <location evidence="1">Membrane</location>
        <topology evidence="1">Multi-pass membrane protein</topology>
    </subcellularLocation>
</comment>
<dbReference type="GO" id="GO:0005886">
    <property type="term" value="C:plasma membrane"/>
    <property type="evidence" value="ECO:0007669"/>
    <property type="project" value="TreeGrafter"/>
</dbReference>
<feature type="transmembrane region" description="Helical" evidence="6">
    <location>
        <begin position="97"/>
        <end position="119"/>
    </location>
</feature>
<feature type="transmembrane region" description="Helical" evidence="6">
    <location>
        <begin position="131"/>
        <end position="149"/>
    </location>
</feature>
<accession>A0A816RZ41</accession>
<dbReference type="NCBIfam" id="NF038013">
    <property type="entry name" value="AceTr_1"/>
    <property type="match status" value="1"/>
</dbReference>
<evidence type="ECO:0000313" key="8">
    <source>
        <dbReference type="Proteomes" id="UP000663856"/>
    </source>
</evidence>
<keyword evidence="5 6" id="KW-0472">Membrane</keyword>
<evidence type="ECO:0000256" key="1">
    <source>
        <dbReference type="ARBA" id="ARBA00004141"/>
    </source>
</evidence>
<dbReference type="InterPro" id="IPR000791">
    <property type="entry name" value="Gpr1/Fun34/SatP-like"/>
</dbReference>
<gene>
    <name evidence="7" type="ORF">WKI299_LOCUS15689</name>
</gene>
<dbReference type="EMBL" id="CAJNRF010006159">
    <property type="protein sequence ID" value="CAF2078792.1"/>
    <property type="molecule type" value="Genomic_DNA"/>
</dbReference>
<dbReference type="InterPro" id="IPR051633">
    <property type="entry name" value="AceTr"/>
</dbReference>
<keyword evidence="3 6" id="KW-0812">Transmembrane</keyword>
<name>A0A816RZ41_9BILA</name>
<organism evidence="7 8">
    <name type="scientific">Rotaria magnacalcarata</name>
    <dbReference type="NCBI Taxonomy" id="392030"/>
    <lineage>
        <taxon>Eukaryota</taxon>
        <taxon>Metazoa</taxon>
        <taxon>Spiralia</taxon>
        <taxon>Gnathifera</taxon>
        <taxon>Rotifera</taxon>
        <taxon>Eurotatoria</taxon>
        <taxon>Bdelloidea</taxon>
        <taxon>Philodinida</taxon>
        <taxon>Philodinidae</taxon>
        <taxon>Rotaria</taxon>
    </lineage>
</organism>
<feature type="transmembrane region" description="Helical" evidence="6">
    <location>
        <begin position="66"/>
        <end position="85"/>
    </location>
</feature>
<evidence type="ECO:0000256" key="2">
    <source>
        <dbReference type="ARBA" id="ARBA00005587"/>
    </source>
</evidence>
<evidence type="ECO:0000256" key="5">
    <source>
        <dbReference type="ARBA" id="ARBA00023136"/>
    </source>
</evidence>
<dbReference type="Proteomes" id="UP000663856">
    <property type="component" value="Unassembled WGS sequence"/>
</dbReference>
<dbReference type="AlphaFoldDB" id="A0A816RZ41"/>
<evidence type="ECO:0000256" key="6">
    <source>
        <dbReference type="SAM" id="Phobius"/>
    </source>
</evidence>
<comment type="similarity">
    <text evidence="2">Belongs to the acetate uptake transporter (AceTr) (TC 2.A.96) family.</text>
</comment>
<evidence type="ECO:0000313" key="7">
    <source>
        <dbReference type="EMBL" id="CAF2078792.1"/>
    </source>
</evidence>
<sequence>MAADSKSQVTYQRFLEFESLVKKYPSSEGQPYNAAPIGFCAFALTLFVYSMNIAGATVPVNTSPSMAMGLALFYGGLIQFLAGLFELRIGNNYHALLFCSYSGYWFGLGALYASTFSFYSFVGDTTVQYKALGIFYLGWTIFTLVMLIASIRTNAVMIVFFFFLMLTYILLTASYFLLWDHGLTRAGGAIGIFTSVILWYAGFASLLKKGDNSYFNLPVFSLAPKDRANSNAKSAVEVRVQNP</sequence>
<dbReference type="Pfam" id="PF01184">
    <property type="entry name" value="Gpr1_Fun34_YaaH"/>
    <property type="match status" value="1"/>
</dbReference>
<evidence type="ECO:0000256" key="3">
    <source>
        <dbReference type="ARBA" id="ARBA00022692"/>
    </source>
</evidence>
<evidence type="ECO:0000256" key="4">
    <source>
        <dbReference type="ARBA" id="ARBA00022989"/>
    </source>
</evidence>
<comment type="caution">
    <text evidence="7">The sequence shown here is derived from an EMBL/GenBank/DDBJ whole genome shotgun (WGS) entry which is preliminary data.</text>
</comment>
<proteinExistence type="inferred from homology"/>
<dbReference type="PANTHER" id="PTHR31123:SF1">
    <property type="entry name" value="ACCUMULATION OF DYADS PROTEIN 2-RELATED"/>
    <property type="match status" value="1"/>
</dbReference>